<keyword evidence="2" id="KW-1185">Reference proteome</keyword>
<dbReference type="PANTHER" id="PTHR21629">
    <property type="entry name" value="C6 DOMAIN-CONTAINING PROTEIN"/>
    <property type="match status" value="1"/>
</dbReference>
<sequence>MSPLFFLLSSLNPIHSCSPTPPVPMPNPGVLTMRTLRFLLSSESLDDPFQYDGKPVHVRTVAIPYTLQYNGGPGSVSSPNSVNLVVTCNASGTAWIYMGIPITSVTCTYM</sequence>
<organism evidence="1 2">
    <name type="scientific">Pristionchus pacificus</name>
    <name type="common">Parasitic nematode worm</name>
    <dbReference type="NCBI Taxonomy" id="54126"/>
    <lineage>
        <taxon>Eukaryota</taxon>
        <taxon>Metazoa</taxon>
        <taxon>Ecdysozoa</taxon>
        <taxon>Nematoda</taxon>
        <taxon>Chromadorea</taxon>
        <taxon>Rhabditida</taxon>
        <taxon>Rhabditina</taxon>
        <taxon>Diplogasteromorpha</taxon>
        <taxon>Diplogasteroidea</taxon>
        <taxon>Neodiplogasteridae</taxon>
        <taxon>Pristionchus</taxon>
    </lineage>
</organism>
<accession>A0A8R1YMY3</accession>
<reference evidence="2" key="1">
    <citation type="journal article" date="2008" name="Nat. Genet.">
        <title>The Pristionchus pacificus genome provides a unique perspective on nematode lifestyle and parasitism.</title>
        <authorList>
            <person name="Dieterich C."/>
            <person name="Clifton S.W."/>
            <person name="Schuster L.N."/>
            <person name="Chinwalla A."/>
            <person name="Delehaunty K."/>
            <person name="Dinkelacker I."/>
            <person name="Fulton L."/>
            <person name="Fulton R."/>
            <person name="Godfrey J."/>
            <person name="Minx P."/>
            <person name="Mitreva M."/>
            <person name="Roeseler W."/>
            <person name="Tian H."/>
            <person name="Witte H."/>
            <person name="Yang S.P."/>
            <person name="Wilson R.K."/>
            <person name="Sommer R.J."/>
        </authorList>
    </citation>
    <scope>NUCLEOTIDE SEQUENCE [LARGE SCALE GENOMIC DNA]</scope>
    <source>
        <strain evidence="2">PS312</strain>
    </source>
</reference>
<dbReference type="PANTHER" id="PTHR21629:SF5">
    <property type="entry name" value="C6 DOMAIN-CONTAINING PROTEIN"/>
    <property type="match status" value="1"/>
</dbReference>
<dbReference type="InterPro" id="IPR002601">
    <property type="entry name" value="C6_domain"/>
</dbReference>
<dbReference type="Proteomes" id="UP000005239">
    <property type="component" value="Unassembled WGS sequence"/>
</dbReference>
<evidence type="ECO:0000313" key="1">
    <source>
        <dbReference type="EnsemblMetazoa" id="PPA31272.1"/>
    </source>
</evidence>
<accession>A0A2A6C8U7</accession>
<evidence type="ECO:0000313" key="2">
    <source>
        <dbReference type="Proteomes" id="UP000005239"/>
    </source>
</evidence>
<reference evidence="1" key="2">
    <citation type="submission" date="2022-06" db="UniProtKB">
        <authorList>
            <consortium name="EnsemblMetazoa"/>
        </authorList>
    </citation>
    <scope>IDENTIFICATION</scope>
    <source>
        <strain evidence="1">PS312</strain>
    </source>
</reference>
<protein>
    <submittedName>
        <fullName evidence="1">C6 domain-containing protein</fullName>
    </submittedName>
</protein>
<dbReference type="Pfam" id="PF01681">
    <property type="entry name" value="C6"/>
    <property type="match status" value="1"/>
</dbReference>
<proteinExistence type="predicted"/>
<name>A0A2A6C8U7_PRIPA</name>
<dbReference type="EnsemblMetazoa" id="PPA31272.1">
    <property type="protein sequence ID" value="PPA31272.1"/>
    <property type="gene ID" value="WBGene00204137"/>
</dbReference>
<gene>
    <name evidence="1" type="primary">WBGene00204137</name>
</gene>
<dbReference type="AlphaFoldDB" id="A0A2A6C8U7"/>